<dbReference type="Gene3D" id="3.20.20.70">
    <property type="entry name" value="Aldolase class I"/>
    <property type="match status" value="1"/>
</dbReference>
<dbReference type="InterPro" id="IPR002252">
    <property type="entry name" value="Glyco_hydro_36"/>
</dbReference>
<evidence type="ECO:0000256" key="6">
    <source>
        <dbReference type="PIRSR" id="PIRSR005536-1"/>
    </source>
</evidence>
<dbReference type="Proteomes" id="UP000013785">
    <property type="component" value="Unassembled WGS sequence"/>
</dbReference>
<comment type="catalytic activity">
    <reaction evidence="1 5">
        <text>Hydrolysis of terminal, non-reducing alpha-D-galactose residues in alpha-D-galactosides, including galactose oligosaccharides, galactomannans and galactolipids.</text>
        <dbReference type="EC" id="3.2.1.22"/>
    </reaction>
</comment>
<dbReference type="HOGENOM" id="CLU_009640_2_1_9"/>
<keyword evidence="11" id="KW-1185">Reference proteome</keyword>
<dbReference type="EC" id="3.2.1.22" evidence="2 5"/>
<dbReference type="InterPro" id="IPR050985">
    <property type="entry name" value="Alpha-glycosidase_related"/>
</dbReference>
<dbReference type="InterPro" id="IPR038417">
    <property type="entry name" value="Alpga-gal_N_sf"/>
</dbReference>
<feature type="domain" description="Glycosyl hydrolase family 36 C-terminal" evidence="8">
    <location>
        <begin position="650"/>
        <end position="727"/>
    </location>
</feature>
<dbReference type="PATRIC" id="fig|1158610.3.peg.2121"/>
<dbReference type="PANTHER" id="PTHR43053">
    <property type="entry name" value="GLYCOSIDASE FAMILY 31"/>
    <property type="match status" value="1"/>
</dbReference>
<dbReference type="EMBL" id="AJAT01000016">
    <property type="protein sequence ID" value="EOL43149.1"/>
    <property type="molecule type" value="Genomic_DNA"/>
</dbReference>
<feature type="binding site" evidence="7">
    <location>
        <position position="445"/>
    </location>
    <ligand>
        <name>substrate</name>
    </ligand>
</feature>
<dbReference type="InterPro" id="IPR031705">
    <property type="entry name" value="Glyco_hydro_36_C"/>
</dbReference>
<dbReference type="Pfam" id="PF02065">
    <property type="entry name" value="Melibiase"/>
    <property type="match status" value="1"/>
</dbReference>
<feature type="binding site" evidence="7">
    <location>
        <begin position="368"/>
        <end position="369"/>
    </location>
    <ligand>
        <name>substrate</name>
    </ligand>
</feature>
<evidence type="ECO:0000256" key="3">
    <source>
        <dbReference type="ARBA" id="ARBA00022801"/>
    </source>
</evidence>
<keyword evidence="4 5" id="KW-0326">Glycosidase</keyword>
<evidence type="ECO:0000256" key="2">
    <source>
        <dbReference type="ARBA" id="ARBA00012755"/>
    </source>
</evidence>
<feature type="binding site" evidence="7">
    <location>
        <position position="550"/>
    </location>
    <ligand>
        <name>substrate</name>
    </ligand>
</feature>
<dbReference type="PIRSF" id="PIRSF005536">
    <property type="entry name" value="Agal"/>
    <property type="match status" value="1"/>
</dbReference>
<evidence type="ECO:0000259" key="8">
    <source>
        <dbReference type="Pfam" id="PF16874"/>
    </source>
</evidence>
<proteinExistence type="inferred from homology"/>
<dbReference type="InterPro" id="IPR031704">
    <property type="entry name" value="Glyco_hydro_36_N"/>
</dbReference>
<dbReference type="STRING" id="154621.RV11_GL000635"/>
<organism evidence="10 11">
    <name type="scientific">Enterococcus phoeniculicola ATCC BAA-412</name>
    <dbReference type="NCBI Taxonomy" id="1158610"/>
    <lineage>
        <taxon>Bacteria</taxon>
        <taxon>Bacillati</taxon>
        <taxon>Bacillota</taxon>
        <taxon>Bacilli</taxon>
        <taxon>Lactobacillales</taxon>
        <taxon>Enterococcaceae</taxon>
        <taxon>Enterococcus</taxon>
    </lineage>
</organism>
<evidence type="ECO:0000313" key="10">
    <source>
        <dbReference type="EMBL" id="EOL43149.1"/>
    </source>
</evidence>
<evidence type="ECO:0000256" key="4">
    <source>
        <dbReference type="ARBA" id="ARBA00023295"/>
    </source>
</evidence>
<dbReference type="SUPFAM" id="SSF51445">
    <property type="entry name" value="(Trans)glycosidases"/>
    <property type="match status" value="1"/>
</dbReference>
<evidence type="ECO:0000259" key="9">
    <source>
        <dbReference type="Pfam" id="PF16875"/>
    </source>
</evidence>
<evidence type="ECO:0000313" key="11">
    <source>
        <dbReference type="Proteomes" id="UP000013785"/>
    </source>
</evidence>
<feature type="active site" description="Nucleophile" evidence="6">
    <location>
        <position position="480"/>
    </location>
</feature>
<name>R3TNP4_9ENTE</name>
<dbReference type="InterPro" id="IPR013785">
    <property type="entry name" value="Aldolase_TIM"/>
</dbReference>
<dbReference type="PRINTS" id="PR00743">
    <property type="entry name" value="GLHYDRLASE36"/>
</dbReference>
<keyword evidence="3 5" id="KW-0378">Hydrolase</keyword>
<feature type="binding site" evidence="7">
    <location>
        <begin position="478"/>
        <end position="482"/>
    </location>
    <ligand>
        <name>substrate</name>
    </ligand>
</feature>
<dbReference type="CDD" id="cd14791">
    <property type="entry name" value="GH36"/>
    <property type="match status" value="1"/>
</dbReference>
<dbReference type="InterPro" id="IPR013780">
    <property type="entry name" value="Glyco_hydro_b"/>
</dbReference>
<dbReference type="GO" id="GO:0004557">
    <property type="term" value="F:alpha-galactosidase activity"/>
    <property type="evidence" value="ECO:0007669"/>
    <property type="project" value="UniProtKB-UniRule"/>
</dbReference>
<evidence type="ECO:0000256" key="1">
    <source>
        <dbReference type="ARBA" id="ARBA00001255"/>
    </source>
</evidence>
<dbReference type="Gene3D" id="2.70.98.60">
    <property type="entry name" value="alpha-galactosidase from lactobacil brevis"/>
    <property type="match status" value="1"/>
</dbReference>
<protein>
    <recommendedName>
        <fullName evidence="2 5">Alpha-galactosidase</fullName>
        <ecNumber evidence="2 5">3.2.1.22</ecNumber>
    </recommendedName>
</protein>
<comment type="similarity">
    <text evidence="5">Belongs to the glycosyl hydrolase.</text>
</comment>
<dbReference type="AlphaFoldDB" id="R3TNP4"/>
<dbReference type="FunFam" id="3.20.20.70:FF:000118">
    <property type="entry name" value="Alpha-galactosidase"/>
    <property type="match status" value="1"/>
</dbReference>
<dbReference type="InterPro" id="IPR017853">
    <property type="entry name" value="GH"/>
</dbReference>
<dbReference type="Pfam" id="PF16875">
    <property type="entry name" value="Glyco_hydro_36N"/>
    <property type="match status" value="1"/>
</dbReference>
<reference evidence="10 11" key="1">
    <citation type="submission" date="2013-02" db="EMBL/GenBank/DDBJ databases">
        <title>The Genome Sequence of Enterococcus phoeniculicola BAA-412.</title>
        <authorList>
            <consortium name="The Broad Institute Genome Sequencing Platform"/>
            <consortium name="The Broad Institute Genome Sequencing Center for Infectious Disease"/>
            <person name="Earl A.M."/>
            <person name="Gilmore M.S."/>
            <person name="Lebreton F."/>
            <person name="Walker B."/>
            <person name="Young S.K."/>
            <person name="Zeng Q."/>
            <person name="Gargeya S."/>
            <person name="Fitzgerald M."/>
            <person name="Haas B."/>
            <person name="Abouelleil A."/>
            <person name="Alvarado L."/>
            <person name="Arachchi H.M."/>
            <person name="Berlin A.M."/>
            <person name="Chapman S.B."/>
            <person name="Dewar J."/>
            <person name="Goldberg J."/>
            <person name="Griggs A."/>
            <person name="Gujja S."/>
            <person name="Hansen M."/>
            <person name="Howarth C."/>
            <person name="Imamovic A."/>
            <person name="Larimer J."/>
            <person name="McCowan C."/>
            <person name="Murphy C."/>
            <person name="Neiman D."/>
            <person name="Pearson M."/>
            <person name="Priest M."/>
            <person name="Roberts A."/>
            <person name="Saif S."/>
            <person name="Shea T."/>
            <person name="Sisk P."/>
            <person name="Sykes S."/>
            <person name="Wortman J."/>
            <person name="Nusbaum C."/>
            <person name="Birren B."/>
        </authorList>
    </citation>
    <scope>NUCLEOTIDE SEQUENCE [LARGE SCALE GENOMIC DNA]</scope>
    <source>
        <strain evidence="10 11">ATCC BAA-412</strain>
    </source>
</reference>
<accession>R3TNP4</accession>
<feature type="binding site" evidence="7">
    <location>
        <position position="528"/>
    </location>
    <ligand>
        <name>substrate</name>
    </ligand>
</feature>
<sequence length="733" mass="84033">MTMIQFDKKTQTFHLSNETISYILGIEEGNTLAHLYFGKKITRYHGNFRYPRLDRSFSPNLPNASDRSFSLDTVLQEYSGFGAGDFRLPAHQLRQSDGTIVTNFQVKTHKIVAGKPRLEGLPATYTQAVEEAQTLIVVVEDRFRGLEIELSYTIFANYPVIARNARLINHGKEKVIIEKLASMAVDFPAEAFELIHLNGTWAKERMITREPLQTGIKVLDSKRGSSSHQQNPFVALAKPHTTEETGEVYGFCLVYSGSHETMIEKDPYDQLRLTMGINSFDFRWVLNPTEQFQTPEVVMSFSDKGLNELSHSYHELFNQQLVRGSFQKKERPVLINNWEATYFDFNEEKLLAIVDEAKEIGIELFVLDDGWFGKRESDNTSLGDWYENTGKVKMGLKNLSKEVHARGLQFGIWFEPEMISEDSELYRAHPDWALQIPGRGKSLGRSQYVLDFSREEVRAHIYQQMKAFFDEVPVDYVKWDMNRNMTEVYSEKLTAEEQGSTAHRYMLGLYEFMEKLTAEYPAILFESCSGGGGRFDAGMLYYMPQTWTSDNTDAIARLKIQYGTSLVYPVSSMGSHVSAIPNHQTSRNTSLEIRGNVAMSGVFGYELDLSTLSEKEKLQMKQQVAFYKKHRSLIQYGTFTRLLSPFEGNETAWMFISKDKKEALVFYYRVLVEASRPLECLKLQGLDEMKIYSMNADAMFGGDELMNIGFYIDPSLSGDYATQMFHLKEIEEQ</sequence>
<feature type="active site" description="Proton donor" evidence="6">
    <location>
        <position position="550"/>
    </location>
</feature>
<dbReference type="PANTHER" id="PTHR43053:SF3">
    <property type="entry name" value="ALPHA-GALACTOSIDASE C-RELATED"/>
    <property type="match status" value="1"/>
</dbReference>
<dbReference type="GO" id="GO:0016052">
    <property type="term" value="P:carbohydrate catabolic process"/>
    <property type="evidence" value="ECO:0007669"/>
    <property type="project" value="InterPro"/>
</dbReference>
<feature type="binding site" evidence="7">
    <location>
        <position position="201"/>
    </location>
    <ligand>
        <name>substrate</name>
    </ligand>
</feature>
<feature type="domain" description="Glycosyl hydrolase family 36 N-terminal" evidence="9">
    <location>
        <begin position="31"/>
        <end position="287"/>
    </location>
</feature>
<evidence type="ECO:0000256" key="5">
    <source>
        <dbReference type="PIRNR" id="PIRNR005536"/>
    </source>
</evidence>
<dbReference type="Pfam" id="PF16874">
    <property type="entry name" value="Glyco_hydro_36C"/>
    <property type="match status" value="1"/>
</dbReference>
<evidence type="ECO:0000256" key="7">
    <source>
        <dbReference type="PIRSR" id="PIRSR005536-2"/>
    </source>
</evidence>
<gene>
    <name evidence="10" type="ORF">UC3_02126</name>
</gene>
<comment type="caution">
    <text evidence="10">The sequence shown here is derived from an EMBL/GenBank/DDBJ whole genome shotgun (WGS) entry which is preliminary data.</text>
</comment>
<dbReference type="eggNOG" id="COG3345">
    <property type="taxonomic scope" value="Bacteria"/>
</dbReference>
<dbReference type="Gene3D" id="2.60.40.1180">
    <property type="entry name" value="Golgi alpha-mannosidase II"/>
    <property type="match status" value="1"/>
</dbReference>